<name>A0A151ZAP1_TIELA</name>
<feature type="region of interest" description="Disordered" evidence="1">
    <location>
        <begin position="167"/>
        <end position="186"/>
    </location>
</feature>
<dbReference type="FunCoup" id="A0A151ZAP1">
    <property type="interactions" value="731"/>
</dbReference>
<dbReference type="PROSITE" id="PS51257">
    <property type="entry name" value="PROKAR_LIPOPROTEIN"/>
    <property type="match status" value="1"/>
</dbReference>
<accession>A0A151ZAP1</accession>
<gene>
    <name evidence="3" type="ORF">DLAC_07897</name>
</gene>
<keyword evidence="4" id="KW-1185">Reference proteome</keyword>
<evidence type="ECO:0000313" key="4">
    <source>
        <dbReference type="Proteomes" id="UP000076078"/>
    </source>
</evidence>
<dbReference type="Proteomes" id="UP000076078">
    <property type="component" value="Unassembled WGS sequence"/>
</dbReference>
<comment type="caution">
    <text evidence="3">The sequence shown here is derived from an EMBL/GenBank/DDBJ whole genome shotgun (WGS) entry which is preliminary data.</text>
</comment>
<protein>
    <submittedName>
        <fullName evidence="3">Integrator complex subunit 1</fullName>
    </submittedName>
</protein>
<dbReference type="InParanoid" id="A0A151ZAP1"/>
<organism evidence="3 4">
    <name type="scientific">Tieghemostelium lacteum</name>
    <name type="common">Slime mold</name>
    <name type="synonym">Dictyostelium lacteum</name>
    <dbReference type="NCBI Taxonomy" id="361077"/>
    <lineage>
        <taxon>Eukaryota</taxon>
        <taxon>Amoebozoa</taxon>
        <taxon>Evosea</taxon>
        <taxon>Eumycetozoa</taxon>
        <taxon>Dictyostelia</taxon>
        <taxon>Dictyosteliales</taxon>
        <taxon>Raperosteliaceae</taxon>
        <taxon>Tieghemostelium</taxon>
    </lineage>
</organism>
<evidence type="ECO:0000256" key="1">
    <source>
        <dbReference type="SAM" id="MobiDB-lite"/>
    </source>
</evidence>
<feature type="chain" id="PRO_5007593085" evidence="2">
    <location>
        <begin position="21"/>
        <end position="255"/>
    </location>
</feature>
<reference evidence="3 4" key="1">
    <citation type="submission" date="2015-12" db="EMBL/GenBank/DDBJ databases">
        <title>Dictyostelia acquired genes for synthesis and detection of signals that induce cell-type specialization by lateral gene transfer from prokaryotes.</title>
        <authorList>
            <person name="Gloeckner G."/>
            <person name="Schaap P."/>
        </authorList>
    </citation>
    <scope>NUCLEOTIDE SEQUENCE [LARGE SCALE GENOMIC DNA]</scope>
    <source>
        <strain evidence="3 4">TK</strain>
    </source>
</reference>
<proteinExistence type="predicted"/>
<dbReference type="EMBL" id="LODT01000035">
    <property type="protein sequence ID" value="KYQ91005.1"/>
    <property type="molecule type" value="Genomic_DNA"/>
</dbReference>
<feature type="signal peptide" evidence="2">
    <location>
        <begin position="1"/>
        <end position="20"/>
    </location>
</feature>
<keyword evidence="2" id="KW-0732">Signal</keyword>
<sequence>MKLSLIILSVLLVNITIVSCDYVNTIYSLYEEEGAYCNTQYTGVGSFHTGICANNQIMSCDYANNQVVINSYLDSSCTELHETNSIQFNKCIDLYYVINCTSEPLIPPSSYSQFTFQNCANQNLPLLVYSAPIDQCYGTNIYNYGYRMNICDGNILREYTYNPPSSGSSYNNPTYSSSAATSSSGGSNKFVNPMNFDDQQIKMNIKAPSSSQSFGADSSSSNGNCSAEYLTSSTIVKLTSSSHCQTAKTITVCNQ</sequence>
<dbReference type="AlphaFoldDB" id="A0A151ZAP1"/>
<evidence type="ECO:0000313" key="3">
    <source>
        <dbReference type="EMBL" id="KYQ91005.1"/>
    </source>
</evidence>
<evidence type="ECO:0000256" key="2">
    <source>
        <dbReference type="SAM" id="SignalP"/>
    </source>
</evidence>